<feature type="domain" description="C2H2-type" evidence="6">
    <location>
        <begin position="282"/>
        <end position="309"/>
    </location>
</feature>
<dbReference type="SMART" id="SM00355">
    <property type="entry name" value="ZnF_C2H2"/>
    <property type="match status" value="7"/>
</dbReference>
<evidence type="ECO:0000259" key="6">
    <source>
        <dbReference type="PROSITE" id="PS50157"/>
    </source>
</evidence>
<name>A0A9P0LS98_ACAOB</name>
<evidence type="ECO:0000313" key="7">
    <source>
        <dbReference type="EMBL" id="CAH1998924.1"/>
    </source>
</evidence>
<feature type="domain" description="C2H2-type" evidence="6">
    <location>
        <begin position="187"/>
        <end position="215"/>
    </location>
</feature>
<keyword evidence="1" id="KW-0479">Metal-binding</keyword>
<evidence type="ECO:0000256" key="3">
    <source>
        <dbReference type="ARBA" id="ARBA00022771"/>
    </source>
</evidence>
<evidence type="ECO:0000256" key="2">
    <source>
        <dbReference type="ARBA" id="ARBA00022737"/>
    </source>
</evidence>
<keyword evidence="3 5" id="KW-0863">Zinc-finger</keyword>
<dbReference type="Pfam" id="PF00096">
    <property type="entry name" value="zf-C2H2"/>
    <property type="match status" value="2"/>
</dbReference>
<feature type="domain" description="C2H2-type" evidence="6">
    <location>
        <begin position="217"/>
        <end position="235"/>
    </location>
</feature>
<gene>
    <name evidence="7" type="ORF">ACAOBT_LOCUS24684</name>
</gene>
<keyword evidence="8" id="KW-1185">Reference proteome</keyword>
<dbReference type="SUPFAM" id="SSF57667">
    <property type="entry name" value="beta-beta-alpha zinc fingers"/>
    <property type="match status" value="2"/>
</dbReference>
<dbReference type="Proteomes" id="UP001152888">
    <property type="component" value="Unassembled WGS sequence"/>
</dbReference>
<comment type="caution">
    <text evidence="7">The sequence shown here is derived from an EMBL/GenBank/DDBJ whole genome shotgun (WGS) entry which is preliminary data.</text>
</comment>
<dbReference type="Gene3D" id="3.30.160.60">
    <property type="entry name" value="Classic Zinc Finger"/>
    <property type="match status" value="3"/>
</dbReference>
<proteinExistence type="predicted"/>
<organism evidence="7 8">
    <name type="scientific">Acanthoscelides obtectus</name>
    <name type="common">Bean weevil</name>
    <name type="synonym">Bruchus obtectus</name>
    <dbReference type="NCBI Taxonomy" id="200917"/>
    <lineage>
        <taxon>Eukaryota</taxon>
        <taxon>Metazoa</taxon>
        <taxon>Ecdysozoa</taxon>
        <taxon>Arthropoda</taxon>
        <taxon>Hexapoda</taxon>
        <taxon>Insecta</taxon>
        <taxon>Pterygota</taxon>
        <taxon>Neoptera</taxon>
        <taxon>Endopterygota</taxon>
        <taxon>Coleoptera</taxon>
        <taxon>Polyphaga</taxon>
        <taxon>Cucujiformia</taxon>
        <taxon>Chrysomeloidea</taxon>
        <taxon>Chrysomelidae</taxon>
        <taxon>Bruchinae</taxon>
        <taxon>Bruchini</taxon>
        <taxon>Acanthoscelides</taxon>
    </lineage>
</organism>
<keyword evidence="2" id="KW-0677">Repeat</keyword>
<protein>
    <recommendedName>
        <fullName evidence="6">C2H2-type domain-containing protein</fullName>
    </recommendedName>
</protein>
<accession>A0A9P0LS98</accession>
<dbReference type="PANTHER" id="PTHR24379:SF121">
    <property type="entry name" value="C2H2-TYPE DOMAIN-CONTAINING PROTEIN"/>
    <property type="match status" value="1"/>
</dbReference>
<dbReference type="InterPro" id="IPR036236">
    <property type="entry name" value="Znf_C2H2_sf"/>
</dbReference>
<feature type="domain" description="C2H2-type" evidence="6">
    <location>
        <begin position="310"/>
        <end position="338"/>
    </location>
</feature>
<dbReference type="AlphaFoldDB" id="A0A9P0LS98"/>
<keyword evidence="4" id="KW-0862">Zinc</keyword>
<dbReference type="PROSITE" id="PS00028">
    <property type="entry name" value="ZINC_FINGER_C2H2_1"/>
    <property type="match status" value="1"/>
</dbReference>
<reference evidence="7" key="1">
    <citation type="submission" date="2022-03" db="EMBL/GenBank/DDBJ databases">
        <authorList>
            <person name="Sayadi A."/>
        </authorList>
    </citation>
    <scope>NUCLEOTIDE SEQUENCE</scope>
</reference>
<dbReference type="Pfam" id="PF12874">
    <property type="entry name" value="zf-met"/>
    <property type="match status" value="1"/>
</dbReference>
<dbReference type="PROSITE" id="PS50157">
    <property type="entry name" value="ZINC_FINGER_C2H2_2"/>
    <property type="match status" value="4"/>
</dbReference>
<dbReference type="OrthoDB" id="3561125at2759"/>
<sequence>MDLDPDIIKIKEEVTEETENGGETVVEVEPDYVNLQSTSPDESCHDRCKNKNGHYCAVKAQIKSENDQDIVQVKTENVDTETSTCIDDTAQNVFMSKELDVKHAINEDTTINLAVEGNNVSDKPDTRMASPGLTPTESIIDFHFLSGFESQDNEDILRCPFCPFTTRNKSTFRNHKLIQHKEPKEWYKCEQCTYETHVRSNMTKHVTAMHTTNYIKYTCERCNKVFKEKKALDDHIVKTYPALTSLVLSKIHSCPICPFKTTYKNNWSQHMLTHTKDNAATYKCTNCDYTSYRKSDVMKHLKIHSKVKEFKCTACDKEFGRKDHLDEHIIRQHSDNDELTKSVTKKISICKQCDYRTTKVTSLRKHELAHHS</sequence>
<dbReference type="PANTHER" id="PTHR24379">
    <property type="entry name" value="KRAB AND ZINC FINGER DOMAIN-CONTAINING"/>
    <property type="match status" value="1"/>
</dbReference>
<evidence type="ECO:0000256" key="1">
    <source>
        <dbReference type="ARBA" id="ARBA00022723"/>
    </source>
</evidence>
<dbReference type="InterPro" id="IPR013087">
    <property type="entry name" value="Znf_C2H2_type"/>
</dbReference>
<dbReference type="EMBL" id="CAKOFQ010007345">
    <property type="protein sequence ID" value="CAH1998924.1"/>
    <property type="molecule type" value="Genomic_DNA"/>
</dbReference>
<evidence type="ECO:0000256" key="4">
    <source>
        <dbReference type="ARBA" id="ARBA00022833"/>
    </source>
</evidence>
<evidence type="ECO:0000313" key="8">
    <source>
        <dbReference type="Proteomes" id="UP001152888"/>
    </source>
</evidence>
<dbReference type="GO" id="GO:0008270">
    <property type="term" value="F:zinc ion binding"/>
    <property type="evidence" value="ECO:0007669"/>
    <property type="project" value="UniProtKB-KW"/>
</dbReference>
<evidence type="ECO:0000256" key="5">
    <source>
        <dbReference type="PROSITE-ProRule" id="PRU00042"/>
    </source>
</evidence>